<evidence type="ECO:0000256" key="1">
    <source>
        <dbReference type="SAM" id="MobiDB-lite"/>
    </source>
</evidence>
<dbReference type="InterPro" id="IPR012337">
    <property type="entry name" value="RNaseH-like_sf"/>
</dbReference>
<dbReference type="EMBL" id="JBJUIK010000011">
    <property type="protein sequence ID" value="KAL3514356.1"/>
    <property type="molecule type" value="Genomic_DNA"/>
</dbReference>
<accession>A0ABD2Z4F3</accession>
<dbReference type="PANTHER" id="PTHR32166:SF88">
    <property type="entry name" value="HAT TRANSPOSON SUPERFAMILY"/>
    <property type="match status" value="1"/>
</dbReference>
<comment type="caution">
    <text evidence="3">The sequence shown here is derived from an EMBL/GenBank/DDBJ whole genome shotgun (WGS) entry which is preliminary data.</text>
</comment>
<dbReference type="InterPro" id="IPR007021">
    <property type="entry name" value="DUF659"/>
</dbReference>
<proteinExistence type="predicted"/>
<feature type="region of interest" description="Disordered" evidence="1">
    <location>
        <begin position="184"/>
        <end position="224"/>
    </location>
</feature>
<dbReference type="Proteomes" id="UP001630127">
    <property type="component" value="Unassembled WGS sequence"/>
</dbReference>
<reference evidence="3 4" key="1">
    <citation type="submission" date="2024-11" db="EMBL/GenBank/DDBJ databases">
        <title>A near-complete genome assembly of Cinchona calisaya.</title>
        <authorList>
            <person name="Lian D.C."/>
            <person name="Zhao X.W."/>
            <person name="Wei L."/>
        </authorList>
    </citation>
    <scope>NUCLEOTIDE SEQUENCE [LARGE SCALE GENOMIC DNA]</scope>
    <source>
        <tissue evidence="3">Nenye</tissue>
    </source>
</reference>
<feature type="domain" description="DUF659" evidence="2">
    <location>
        <begin position="2"/>
        <end position="43"/>
    </location>
</feature>
<evidence type="ECO:0000313" key="3">
    <source>
        <dbReference type="EMBL" id="KAL3514356.1"/>
    </source>
</evidence>
<dbReference type="PANTHER" id="PTHR32166">
    <property type="entry name" value="OSJNBA0013A04.12 PROTEIN"/>
    <property type="match status" value="1"/>
</dbReference>
<sequence>MVHIVTNNAANYATAGKLLESEFHTLYWSPCAAHCLNLMLQDTDFIALQSILIQKDALRTMVTSKEWTLSGYARESKGKKFVDLVLDSMFSKECATIVQVTELLVRVLRLVDSDERPFMRTARSRNYDPIDFEEFGTNDTWVLEDEPPNLTEAEMETFRKELATCIIQGGQENDETLNLNELDTEEENENNDGDNVGGANEIFNVDDVQDHGGTEFGASWKPWR</sequence>
<evidence type="ECO:0000259" key="2">
    <source>
        <dbReference type="Pfam" id="PF04937"/>
    </source>
</evidence>
<dbReference type="Pfam" id="PF04937">
    <property type="entry name" value="DUF659"/>
    <property type="match status" value="1"/>
</dbReference>
<organism evidence="3 4">
    <name type="scientific">Cinchona calisaya</name>
    <dbReference type="NCBI Taxonomy" id="153742"/>
    <lineage>
        <taxon>Eukaryota</taxon>
        <taxon>Viridiplantae</taxon>
        <taxon>Streptophyta</taxon>
        <taxon>Embryophyta</taxon>
        <taxon>Tracheophyta</taxon>
        <taxon>Spermatophyta</taxon>
        <taxon>Magnoliopsida</taxon>
        <taxon>eudicotyledons</taxon>
        <taxon>Gunneridae</taxon>
        <taxon>Pentapetalae</taxon>
        <taxon>asterids</taxon>
        <taxon>lamiids</taxon>
        <taxon>Gentianales</taxon>
        <taxon>Rubiaceae</taxon>
        <taxon>Cinchonoideae</taxon>
        <taxon>Cinchoneae</taxon>
        <taxon>Cinchona</taxon>
    </lineage>
</organism>
<dbReference type="SUPFAM" id="SSF53098">
    <property type="entry name" value="Ribonuclease H-like"/>
    <property type="match status" value="1"/>
</dbReference>
<dbReference type="AlphaFoldDB" id="A0ABD2Z4F3"/>
<evidence type="ECO:0000313" key="4">
    <source>
        <dbReference type="Proteomes" id="UP001630127"/>
    </source>
</evidence>
<keyword evidence="4" id="KW-1185">Reference proteome</keyword>
<protein>
    <recommendedName>
        <fullName evidence="2">DUF659 domain-containing protein</fullName>
    </recommendedName>
</protein>
<gene>
    <name evidence="3" type="ORF">ACH5RR_027073</name>
</gene>
<name>A0ABD2Z4F3_9GENT</name>